<dbReference type="PIRSF" id="PIRSF017082">
    <property type="entry name" value="YflP"/>
    <property type="match status" value="1"/>
</dbReference>
<feature type="chain" id="PRO_5016318713" evidence="2">
    <location>
        <begin position="25"/>
        <end position="323"/>
    </location>
</feature>
<dbReference type="Gene3D" id="3.40.190.10">
    <property type="entry name" value="Periplasmic binding protein-like II"/>
    <property type="match status" value="1"/>
</dbReference>
<keyword evidence="2" id="KW-0732">Signal</keyword>
<evidence type="ECO:0000313" key="3">
    <source>
        <dbReference type="EMBL" id="PYF02602.1"/>
    </source>
</evidence>
<keyword evidence="3" id="KW-0675">Receptor</keyword>
<dbReference type="PANTHER" id="PTHR42928">
    <property type="entry name" value="TRICARBOXYLATE-BINDING PROTEIN"/>
    <property type="match status" value="1"/>
</dbReference>
<protein>
    <submittedName>
        <fullName evidence="3">Tripartite-type tricarboxylate transporter receptor subunit TctC</fullName>
    </submittedName>
</protein>
<dbReference type="AlphaFoldDB" id="A0A318TC39"/>
<name>A0A318TC39_9BRAD</name>
<dbReference type="SUPFAM" id="SSF53850">
    <property type="entry name" value="Periplasmic binding protein-like II"/>
    <property type="match status" value="1"/>
</dbReference>
<dbReference type="OrthoDB" id="8443386at2"/>
<organism evidence="3 4">
    <name type="scientific">Rhodopseudomonas faecalis</name>
    <dbReference type="NCBI Taxonomy" id="99655"/>
    <lineage>
        <taxon>Bacteria</taxon>
        <taxon>Pseudomonadati</taxon>
        <taxon>Pseudomonadota</taxon>
        <taxon>Alphaproteobacteria</taxon>
        <taxon>Hyphomicrobiales</taxon>
        <taxon>Nitrobacteraceae</taxon>
        <taxon>Rhodopseudomonas</taxon>
    </lineage>
</organism>
<evidence type="ECO:0000256" key="2">
    <source>
        <dbReference type="SAM" id="SignalP"/>
    </source>
</evidence>
<evidence type="ECO:0000313" key="4">
    <source>
        <dbReference type="Proteomes" id="UP000248148"/>
    </source>
</evidence>
<evidence type="ECO:0000256" key="1">
    <source>
        <dbReference type="ARBA" id="ARBA00006987"/>
    </source>
</evidence>
<dbReference type="InterPro" id="IPR005064">
    <property type="entry name" value="BUG"/>
</dbReference>
<dbReference type="CDD" id="cd13578">
    <property type="entry name" value="PBP2_Bug27"/>
    <property type="match status" value="1"/>
</dbReference>
<dbReference type="Pfam" id="PF03401">
    <property type="entry name" value="TctC"/>
    <property type="match status" value="1"/>
</dbReference>
<dbReference type="EMBL" id="QJTI01000011">
    <property type="protein sequence ID" value="PYF02602.1"/>
    <property type="molecule type" value="Genomic_DNA"/>
</dbReference>
<dbReference type="RefSeq" id="WP_110781041.1">
    <property type="nucleotide sequence ID" value="NZ_QJTI01000011.1"/>
</dbReference>
<feature type="signal peptide" evidence="2">
    <location>
        <begin position="1"/>
        <end position="24"/>
    </location>
</feature>
<accession>A0A318TC39</accession>
<dbReference type="InterPro" id="IPR042100">
    <property type="entry name" value="Bug_dom1"/>
</dbReference>
<comment type="similarity">
    <text evidence="1">Belongs to the UPF0065 (bug) family.</text>
</comment>
<keyword evidence="4" id="KW-1185">Reference proteome</keyword>
<dbReference type="Proteomes" id="UP000248148">
    <property type="component" value="Unassembled WGS sequence"/>
</dbReference>
<dbReference type="Gene3D" id="3.40.190.150">
    <property type="entry name" value="Bordetella uptake gene, domain 1"/>
    <property type="match status" value="1"/>
</dbReference>
<proteinExistence type="inferred from homology"/>
<gene>
    <name evidence="3" type="ORF">BJ122_111102</name>
</gene>
<sequence length="323" mass="33731">MKTFSALLMGAVLAIVAAVAPAQAQRMPESIKIIVPFPAGGTTDILARHIAKHLGDKLGVQTVVENRAGASGTIGSDFVAKSPADGSVLLLAATHHVINPSLYRKLPYDTVKAFSPIAQVATAPNALVVTKDFPAKSVAELIVLAKQQPGKLSFGSSGIGGANHLSGELFKQMTGIDMVHIPYKGAAPAMNDLIGGHIPILFDSLPTVIPAAQGGLLRVLAVTSRERAPTLPDVPTLDESGVKGFESLGWFGLYMPQANGNAVYQKLTATMAEVLASPELAEKFSAHGVQVGKLTGESFSKFVESEITRWGGVVRAANVPPQD</sequence>
<comment type="caution">
    <text evidence="3">The sequence shown here is derived from an EMBL/GenBank/DDBJ whole genome shotgun (WGS) entry which is preliminary data.</text>
</comment>
<dbReference type="PANTHER" id="PTHR42928:SF5">
    <property type="entry name" value="BLR1237 PROTEIN"/>
    <property type="match status" value="1"/>
</dbReference>
<reference evidence="3 4" key="1">
    <citation type="submission" date="2018-06" db="EMBL/GenBank/DDBJ databases">
        <title>Genomic Encyclopedia of Archaeal and Bacterial Type Strains, Phase II (KMG-II): from individual species to whole genera.</title>
        <authorList>
            <person name="Goeker M."/>
        </authorList>
    </citation>
    <scope>NUCLEOTIDE SEQUENCE [LARGE SCALE GENOMIC DNA]</scope>
    <source>
        <strain evidence="3 4">JCM 11668</strain>
    </source>
</reference>